<feature type="domain" description="C3H1-type" evidence="8">
    <location>
        <begin position="2023"/>
        <end position="2044"/>
    </location>
</feature>
<feature type="compositionally biased region" description="Polar residues" evidence="7">
    <location>
        <begin position="1474"/>
        <end position="1493"/>
    </location>
</feature>
<dbReference type="InterPro" id="IPR000571">
    <property type="entry name" value="Znf_CCCH"/>
</dbReference>
<feature type="zinc finger region" description="C3H1-type" evidence="6">
    <location>
        <begin position="1996"/>
        <end position="2022"/>
    </location>
</feature>
<organism evidence="9">
    <name type="scientific">Anthurium amnicola</name>
    <dbReference type="NCBI Taxonomy" id="1678845"/>
    <lineage>
        <taxon>Eukaryota</taxon>
        <taxon>Viridiplantae</taxon>
        <taxon>Streptophyta</taxon>
        <taxon>Embryophyta</taxon>
        <taxon>Tracheophyta</taxon>
        <taxon>Spermatophyta</taxon>
        <taxon>Magnoliopsida</taxon>
        <taxon>Liliopsida</taxon>
        <taxon>Araceae</taxon>
        <taxon>Pothoideae</taxon>
        <taxon>Potheae</taxon>
        <taxon>Anthurium</taxon>
    </lineage>
</organism>
<feature type="region of interest" description="Disordered" evidence="7">
    <location>
        <begin position="1"/>
        <end position="77"/>
    </location>
</feature>
<evidence type="ECO:0000259" key="8">
    <source>
        <dbReference type="PROSITE" id="PS50103"/>
    </source>
</evidence>
<keyword evidence="3 6" id="KW-0863">Zinc-finger</keyword>
<dbReference type="FunFam" id="4.10.1000.10:FF:000008">
    <property type="entry name" value="zinc finger CCCH domain-containing protein 3"/>
    <property type="match status" value="1"/>
</dbReference>
<feature type="non-terminal residue" evidence="9">
    <location>
        <position position="1"/>
    </location>
</feature>
<feature type="compositionally biased region" description="Pro residues" evidence="7">
    <location>
        <begin position="30"/>
        <end position="39"/>
    </location>
</feature>
<feature type="region of interest" description="Disordered" evidence="7">
    <location>
        <begin position="796"/>
        <end position="818"/>
    </location>
</feature>
<dbReference type="PANTHER" id="PTHR46156:SF1">
    <property type="entry name" value="ZINC FINGER CCCH DOMAIN-CONTAINING PROTEIN 3"/>
    <property type="match status" value="1"/>
</dbReference>
<feature type="zinc finger region" description="C3H1-type" evidence="6">
    <location>
        <begin position="2045"/>
        <end position="2073"/>
    </location>
</feature>
<feature type="region of interest" description="Disordered" evidence="7">
    <location>
        <begin position="1664"/>
        <end position="1687"/>
    </location>
</feature>
<evidence type="ECO:0000256" key="1">
    <source>
        <dbReference type="ARBA" id="ARBA00022723"/>
    </source>
</evidence>
<evidence type="ECO:0000256" key="3">
    <source>
        <dbReference type="ARBA" id="ARBA00022771"/>
    </source>
</evidence>
<feature type="compositionally biased region" description="Basic and acidic residues" evidence="7">
    <location>
        <begin position="1323"/>
        <end position="1333"/>
    </location>
</feature>
<keyword evidence="4 6" id="KW-0862">Zinc</keyword>
<reference evidence="9" key="1">
    <citation type="submission" date="2015-07" db="EMBL/GenBank/DDBJ databases">
        <title>Transcriptome Assembly of Anthurium amnicola.</title>
        <authorList>
            <person name="Suzuki J."/>
        </authorList>
    </citation>
    <scope>NUCLEOTIDE SEQUENCE</scope>
</reference>
<feature type="compositionally biased region" description="Basic residues" evidence="7">
    <location>
        <begin position="1414"/>
        <end position="1428"/>
    </location>
</feature>
<dbReference type="SMART" id="SM00356">
    <property type="entry name" value="ZnF_C3H1"/>
    <property type="match status" value="5"/>
</dbReference>
<feature type="region of interest" description="Disordered" evidence="7">
    <location>
        <begin position="1473"/>
        <end position="1512"/>
    </location>
</feature>
<dbReference type="Gene3D" id="4.10.1000.10">
    <property type="entry name" value="Zinc finger, CCCH-type"/>
    <property type="match status" value="2"/>
</dbReference>
<dbReference type="GO" id="GO:0003677">
    <property type="term" value="F:DNA binding"/>
    <property type="evidence" value="ECO:0007669"/>
    <property type="project" value="UniProtKB-KW"/>
</dbReference>
<evidence type="ECO:0000256" key="6">
    <source>
        <dbReference type="PROSITE-ProRule" id="PRU00723"/>
    </source>
</evidence>
<gene>
    <name evidence="9" type="primary">At1g21570_0</name>
    <name evidence="9" type="ORF">g.93533</name>
</gene>
<feature type="region of interest" description="Disordered" evidence="7">
    <location>
        <begin position="1319"/>
        <end position="1341"/>
    </location>
</feature>
<dbReference type="GO" id="GO:0005634">
    <property type="term" value="C:nucleus"/>
    <property type="evidence" value="ECO:0007669"/>
    <property type="project" value="UniProtKB-ARBA"/>
</dbReference>
<feature type="region of interest" description="Disordered" evidence="7">
    <location>
        <begin position="1532"/>
        <end position="1578"/>
    </location>
</feature>
<feature type="region of interest" description="Disordered" evidence="7">
    <location>
        <begin position="1812"/>
        <end position="1846"/>
    </location>
</feature>
<evidence type="ECO:0000256" key="2">
    <source>
        <dbReference type="ARBA" id="ARBA00022737"/>
    </source>
</evidence>
<dbReference type="PROSITE" id="PS50103">
    <property type="entry name" value="ZF_C3H1"/>
    <property type="match status" value="4"/>
</dbReference>
<feature type="domain" description="C3H1-type" evidence="8">
    <location>
        <begin position="2045"/>
        <end position="2073"/>
    </location>
</feature>
<proteinExistence type="predicted"/>
<dbReference type="FunFam" id="4.10.1000.10:FF:000022">
    <property type="entry name" value="Zinc finger CCCH domain-containing protein 7"/>
    <property type="match status" value="1"/>
</dbReference>
<dbReference type="GO" id="GO:0008270">
    <property type="term" value="F:zinc ion binding"/>
    <property type="evidence" value="ECO:0007669"/>
    <property type="project" value="UniProtKB-KW"/>
</dbReference>
<name>A0A1D1YM45_9ARAE</name>
<feature type="region of interest" description="Disordered" evidence="7">
    <location>
        <begin position="1399"/>
        <end position="1458"/>
    </location>
</feature>
<feature type="region of interest" description="Disordered" evidence="7">
    <location>
        <begin position="1015"/>
        <end position="1076"/>
    </location>
</feature>
<feature type="compositionally biased region" description="Pro residues" evidence="7">
    <location>
        <begin position="57"/>
        <end position="69"/>
    </location>
</feature>
<keyword evidence="5" id="KW-0238">DNA-binding</keyword>
<feature type="compositionally biased region" description="Polar residues" evidence="7">
    <location>
        <begin position="1832"/>
        <end position="1846"/>
    </location>
</feature>
<feature type="compositionally biased region" description="Polar residues" evidence="7">
    <location>
        <begin position="1035"/>
        <end position="1057"/>
    </location>
</feature>
<sequence>ERERERGVPQGRAMDHHQHHLHGHSSRYPSLPPRPPPSAPIFLDPDPYRRPSHIALPPQPPSVSLPRPPVTHHHRRPDDGAVVYLSYAASSITHASGHGGRFLAPADPPDRLVFEPSHPHVPSIRVSDRIIFPDGHPDARRVPHHQRRSADEVFVREDVKRERIRVFDEGQVGIQYGRREGVVVELGEPEDAARRLPLLGRRRPRWEEDRALGRDTLLECLEGREPKRLSSGATTGHRRCDAFYDPRAGGAESSRGSSCVFASERGESVLAFPRLPEEVPLRSPGYSVSNLQLLEKSRIVESETLALGSSHGSREKHFTSRGKRSIFVREEEVDTLPEKELRQKPSVLSRIQFAKPVWKSKHEQHIISTASPLPVPQPLACDRLEMDRPVELDVSFKSDVLVAKDRLISPVSALRRTIGQVRGARTTKKIMTKDTTVSPSTSFPKSDKKVAAMRTHKAKTIEGIFAHLSPDGKPNKVRTPMNRVANKVLVSSKSVMQNFDDEATGSRTPRIKVANEVSMSPNPAWNSTDKISLARTAEDKMAEKILAQTDAGVLNNEGKVNFTRSPIGTPAKEILVPQSNAISNPNDRLPTLKTLEKPGSDGIITSERCPEGRLARVILDNSTDAGPNIGGTVNSDGSTGKKLEKETLIPQMAASLHCNDKVTTTKDPNKEVREKISFPSVPLSLNAEENTILDKPEKKPGKDTFNSPISVVNSNKKVTTMRTLKKRVIKRNNKNKVGTFVSPCLPILDVSVEFCKGRVSTNLSPEEIGPGPSKESQLASLLTSSHMEQKYMEEGKKDVKHSEIAQKLSTSNSSSEDLKHLEDMHAKFVSGYSEMMASTTGRSLRKKVIKKKKEGETTLFPRALVACLTQEICETPLLKSSHEDPMHSEEVQQESLSNCLEKDANCSEGAHKDALDNDLQCRVDAAEVQSGSVLASSCEDVEHLGNVHGGSRQTTASVDADFRGKGQEQLILTCPHNDLVHPVLLGTAEVPGKLGVDNSALGLHSQEIMLLGHLETNTEEAPTSAVVSREVDMNGSPSKKSSLESTVENIRSSVQQEDSSREGDANPGEGSGCGKVLSASKGISVSDVTLDEKVPDQLVVFDENSSLKADITGGKEEGEQTLSAIPQTGAVLDEFEVASCEKDATTVLHYYMQERSVPLHLEVQTSVPELEEERKQQLSPAQRVIVTAKELGNVCSEDNIVGGEGSRKLHADVPPLPFEAQDAVLDRHLLMGTNGQDDSVLHSPFMAVFPQSVSSVINLEFPVVNSLAEQVADRADSSALSVSKKNPPRDLAIASKELHLAEVKQTVCDLLDNESYHDPGVGKLHEDNSKDDSLFGSKPLSMSESKISGKSDLINLSDYLISGKTLPPLTQEAQKQLNRSHQVTGKGKLTNTMICQRPGISKMHPSQTSLSARSFKKPSSHSIRRNTWHRTDNPPVSSSTGHTKWLNGGFLSKQSPKKLGKIQSSYIRKGNSLIRKSSSVNPSANPYSEQNALDQAHGPETGKNISTGDKIDVSDRSSFYNVRTLIGSFERPKTPPLTLSAKPTHPSLNSCQTLIEDPLSEPGGEDHATPSVETPCSDLSEESHINIMSEKSKVSDKMRVVYVKHRSNQLIASPGSDANNAIHTSEETPLLHFAPRDIYYRNKNKLIRDTSSSDGEFKQEISLPNDHPDAKFHGSHKMSSLKGGAKVPRKMRLEKAMQKTYKQSRFSLVWTLNGTQSQNTNGSHVLKHPKVLPYLFPWKRTMYRRNIFTKMGSNSNRHGSSLISKKLQLSRQRDTIYTLSNSGFSLRKSVVLSVDGSNLKWSKSMERRSRKASEEATLAIVEHERRKRKQKGTTSADLTTKGGNSSQRERIFRVGAIRYKMDPSRRTLVRIPDEQTPAVINSKSVRGAKMSIVPRRLLIGNDEYIRVGNGNQLVRDPKKLVRILANEKIRWSLHTARLRSVRKQQYCQFFTRFGKCNKEDGKCPYIHDPTKVAICTKFLKGLCSSPSCNLTHKVIPERMPDCSYFLQGMCTNTTCPYRHVNVNPKASVCEGFLKGYCRDGDECRKKHSYVCPHFETSGKCPQGSACKLHHPKHANKQANKSRKRKRTTIHNHGRGRYFGCSASEVGEPQMFASNMDMQKKHDIFFHEGRFAEYISLDIDTDGDVIEDNDPMNSHSILMNSNLSDSQSSDADALIKPVRIMNMDPR</sequence>
<feature type="domain" description="C3H1-type" evidence="8">
    <location>
        <begin position="1942"/>
        <end position="1970"/>
    </location>
</feature>
<keyword evidence="1 6" id="KW-0479">Metal-binding</keyword>
<accession>A0A1D1YM45</accession>
<evidence type="ECO:0000256" key="5">
    <source>
        <dbReference type="ARBA" id="ARBA00023125"/>
    </source>
</evidence>
<evidence type="ECO:0000256" key="7">
    <source>
        <dbReference type="SAM" id="MobiDB-lite"/>
    </source>
</evidence>
<dbReference type="PANTHER" id="PTHR46156">
    <property type="entry name" value="CCCH ZINGC FINGER"/>
    <property type="match status" value="1"/>
</dbReference>
<dbReference type="EMBL" id="GDJX01012228">
    <property type="protein sequence ID" value="JAT55708.1"/>
    <property type="molecule type" value="Transcribed_RNA"/>
</dbReference>
<feature type="domain" description="C3H1-type" evidence="8">
    <location>
        <begin position="1996"/>
        <end position="2022"/>
    </location>
</feature>
<keyword evidence="2" id="KW-0677">Repeat</keyword>
<feature type="zinc finger region" description="C3H1-type" evidence="6">
    <location>
        <begin position="1942"/>
        <end position="1970"/>
    </location>
</feature>
<feature type="zinc finger region" description="C3H1-type" evidence="6">
    <location>
        <begin position="2023"/>
        <end position="2044"/>
    </location>
</feature>
<protein>
    <submittedName>
        <fullName evidence="9">Zinc finger CCCH domain-containing protein 7</fullName>
    </submittedName>
</protein>
<feature type="region of interest" description="Disordered" evidence="7">
    <location>
        <begin position="580"/>
        <end position="606"/>
    </location>
</feature>
<evidence type="ECO:0000313" key="9">
    <source>
        <dbReference type="EMBL" id="JAT55708.1"/>
    </source>
</evidence>
<evidence type="ECO:0000256" key="4">
    <source>
        <dbReference type="ARBA" id="ARBA00022833"/>
    </source>
</evidence>